<evidence type="ECO:0000313" key="2">
    <source>
        <dbReference type="Proteomes" id="UP000192247"/>
    </source>
</evidence>
<dbReference type="Proteomes" id="UP000192247">
    <property type="component" value="Unassembled WGS sequence"/>
</dbReference>
<reference evidence="1 2" key="1">
    <citation type="journal article" date="2017" name="Gigascience">
        <title>Draft genome of the honey bee ectoparasitic mite, Tropilaelaps mercedesae, is shaped by the parasitic life history.</title>
        <authorList>
            <person name="Dong X."/>
            <person name="Armstrong S.D."/>
            <person name="Xia D."/>
            <person name="Makepeace B.L."/>
            <person name="Darby A.C."/>
            <person name="Kadowaki T."/>
        </authorList>
    </citation>
    <scope>NUCLEOTIDE SEQUENCE [LARGE SCALE GENOMIC DNA]</scope>
    <source>
        <strain evidence="1">Wuxi-XJTLU</strain>
    </source>
</reference>
<name>A0A1V9XWI7_9ACAR</name>
<gene>
    <name evidence="1" type="ORF">BIW11_06789</name>
</gene>
<dbReference type="AlphaFoldDB" id="A0A1V9XWI7"/>
<evidence type="ECO:0000313" key="1">
    <source>
        <dbReference type="EMBL" id="OQR77865.1"/>
    </source>
</evidence>
<accession>A0A1V9XWI7</accession>
<proteinExistence type="predicted"/>
<dbReference type="EMBL" id="MNPL01002951">
    <property type="protein sequence ID" value="OQR77865.1"/>
    <property type="molecule type" value="Genomic_DNA"/>
</dbReference>
<feature type="non-terminal residue" evidence="1">
    <location>
        <position position="28"/>
    </location>
</feature>
<sequence length="28" mass="3239">MVFRLSALFRVSGHRNRVQPSLRSHALC</sequence>
<comment type="caution">
    <text evidence="1">The sequence shown here is derived from an EMBL/GenBank/DDBJ whole genome shotgun (WGS) entry which is preliminary data.</text>
</comment>
<keyword evidence="2" id="KW-1185">Reference proteome</keyword>
<organism evidence="1 2">
    <name type="scientific">Tropilaelaps mercedesae</name>
    <dbReference type="NCBI Taxonomy" id="418985"/>
    <lineage>
        <taxon>Eukaryota</taxon>
        <taxon>Metazoa</taxon>
        <taxon>Ecdysozoa</taxon>
        <taxon>Arthropoda</taxon>
        <taxon>Chelicerata</taxon>
        <taxon>Arachnida</taxon>
        <taxon>Acari</taxon>
        <taxon>Parasitiformes</taxon>
        <taxon>Mesostigmata</taxon>
        <taxon>Gamasina</taxon>
        <taxon>Dermanyssoidea</taxon>
        <taxon>Laelapidae</taxon>
        <taxon>Tropilaelaps</taxon>
    </lineage>
</organism>
<protein>
    <submittedName>
        <fullName evidence="1">Uncharacterized protein</fullName>
    </submittedName>
</protein>
<dbReference type="InParanoid" id="A0A1V9XWI7"/>